<dbReference type="EMBL" id="AP026708">
    <property type="protein sequence ID" value="BDQ34324.1"/>
    <property type="molecule type" value="Genomic_DNA"/>
</dbReference>
<evidence type="ECO:0000259" key="1">
    <source>
        <dbReference type="Pfam" id="PF13439"/>
    </source>
</evidence>
<sequence length="209" mass="22855">MNVVVIQGDARALLSVRTPLLSRLVELGHKVHALAPLADEDVVASIEELGVEHATYPLTRGRFSPLADLGTLLHLKQVLFRIKPDVVLCISHKPVTFGPMAARMTWVDHPKKIYALVTGLGYPFTEMSGWKRRVVHAYAKYFMGGGFSACHGIVFRNPEDREFFRAFGVLPGNAATTVIDEPLPAADLSVDGEAMAASTEALLSFMELI</sequence>
<protein>
    <recommendedName>
        <fullName evidence="1">Glycosyltransferase subfamily 4-like N-terminal domain-containing protein</fullName>
    </recommendedName>
</protein>
<dbReference type="SUPFAM" id="SSF53756">
    <property type="entry name" value="UDP-Glycosyltransferase/glycogen phosphorylase"/>
    <property type="match status" value="1"/>
</dbReference>
<accession>A0ABM8ASB5</accession>
<gene>
    <name evidence="2" type="ORF">JCM14722_18660</name>
</gene>
<organism evidence="2 3">
    <name type="scientific">Pseudodesulfovibrio portus</name>
    <dbReference type="NCBI Taxonomy" id="231439"/>
    <lineage>
        <taxon>Bacteria</taxon>
        <taxon>Pseudomonadati</taxon>
        <taxon>Thermodesulfobacteriota</taxon>
        <taxon>Desulfovibrionia</taxon>
        <taxon>Desulfovibrionales</taxon>
        <taxon>Desulfovibrionaceae</taxon>
    </lineage>
</organism>
<dbReference type="RefSeq" id="WP_264981233.1">
    <property type="nucleotide sequence ID" value="NZ_AP026708.1"/>
</dbReference>
<feature type="domain" description="Glycosyltransferase subfamily 4-like N-terminal" evidence="1">
    <location>
        <begin position="20"/>
        <end position="171"/>
    </location>
</feature>
<reference evidence="2" key="1">
    <citation type="submission" date="2022-08" db="EMBL/GenBank/DDBJ databases">
        <title>Genome Sequence of the sulphate-reducing bacterium, Pseudodesulfovibrio portus JCM14722.</title>
        <authorList>
            <person name="Kondo R."/>
            <person name="Kataoka T."/>
        </authorList>
    </citation>
    <scope>NUCLEOTIDE SEQUENCE</scope>
    <source>
        <strain evidence="2">JCM 14722</strain>
    </source>
</reference>
<proteinExistence type="predicted"/>
<dbReference type="Gene3D" id="3.40.50.2000">
    <property type="entry name" value="Glycogen Phosphorylase B"/>
    <property type="match status" value="1"/>
</dbReference>
<dbReference type="Proteomes" id="UP001061361">
    <property type="component" value="Chromosome"/>
</dbReference>
<dbReference type="Pfam" id="PF13439">
    <property type="entry name" value="Glyco_transf_4"/>
    <property type="match status" value="1"/>
</dbReference>
<name>A0ABM8ASB5_9BACT</name>
<evidence type="ECO:0000313" key="3">
    <source>
        <dbReference type="Proteomes" id="UP001061361"/>
    </source>
</evidence>
<evidence type="ECO:0000313" key="2">
    <source>
        <dbReference type="EMBL" id="BDQ34324.1"/>
    </source>
</evidence>
<keyword evidence="3" id="KW-1185">Reference proteome</keyword>
<dbReference type="InterPro" id="IPR028098">
    <property type="entry name" value="Glyco_trans_4-like_N"/>
</dbReference>